<gene>
    <name evidence="1" type="ORF">K8U61_24565</name>
</gene>
<evidence type="ECO:0000313" key="1">
    <source>
        <dbReference type="EMBL" id="MBZ5741356.1"/>
    </source>
</evidence>
<sequence>MTAWPRQPDNRTCGPSCVVVAETLPDLPDPRPDFTQQVLAMHRRLNTVWPRALGTTPWAVRRELGGRVRRYHEAEVLAALPRPVPVYLGSRWVPRHVVLVLEERDGVPWAYNPATGHLAPLASSSWRHRWFAVLPA</sequence>
<evidence type="ECO:0000313" key="2">
    <source>
        <dbReference type="Proteomes" id="UP000780875"/>
    </source>
</evidence>
<comment type="caution">
    <text evidence="1">The sequence shown here is derived from an EMBL/GenBank/DDBJ whole genome shotgun (WGS) entry which is preliminary data.</text>
</comment>
<accession>A0ABS7UK01</accession>
<name>A0ABS7UK01_9ACTN</name>
<evidence type="ECO:0008006" key="3">
    <source>
        <dbReference type="Google" id="ProtNLM"/>
    </source>
</evidence>
<dbReference type="EMBL" id="JAIQZJ010000030">
    <property type="protein sequence ID" value="MBZ5741356.1"/>
    <property type="molecule type" value="Genomic_DNA"/>
</dbReference>
<dbReference type="Proteomes" id="UP000780875">
    <property type="component" value="Unassembled WGS sequence"/>
</dbReference>
<protein>
    <recommendedName>
        <fullName evidence="3">Peptidase C39 domain-containing protein</fullName>
    </recommendedName>
</protein>
<keyword evidence="2" id="KW-1185">Reference proteome</keyword>
<organism evidence="1 2">
    <name type="scientific">Nocardioides mangrovi</name>
    <dbReference type="NCBI Taxonomy" id="2874580"/>
    <lineage>
        <taxon>Bacteria</taxon>
        <taxon>Bacillati</taxon>
        <taxon>Actinomycetota</taxon>
        <taxon>Actinomycetes</taxon>
        <taxon>Propionibacteriales</taxon>
        <taxon>Nocardioidaceae</taxon>
        <taxon>Nocardioides</taxon>
    </lineage>
</organism>
<reference evidence="1 2" key="1">
    <citation type="submission" date="2021-09" db="EMBL/GenBank/DDBJ databases">
        <title>Whole genome sequence of Nocardioides sp. GBK3QG-3.</title>
        <authorList>
            <person name="Tuo L."/>
        </authorList>
    </citation>
    <scope>NUCLEOTIDE SEQUENCE [LARGE SCALE GENOMIC DNA]</scope>
    <source>
        <strain evidence="1 2">GBK3QG-3</strain>
    </source>
</reference>
<dbReference type="RefSeq" id="WP_224125654.1">
    <property type="nucleotide sequence ID" value="NZ_JAIQZJ010000030.1"/>
</dbReference>
<proteinExistence type="predicted"/>